<proteinExistence type="predicted"/>
<dbReference type="SUPFAM" id="SSF56672">
    <property type="entry name" value="DNA/RNA polymerases"/>
    <property type="match status" value="1"/>
</dbReference>
<dbReference type="PROSITE" id="PS50878">
    <property type="entry name" value="RT_POL"/>
    <property type="match status" value="1"/>
</dbReference>
<dbReference type="Gene3D" id="3.30.70.270">
    <property type="match status" value="1"/>
</dbReference>
<dbReference type="PANTHER" id="PTHR33064">
    <property type="entry name" value="POL PROTEIN"/>
    <property type="match status" value="1"/>
</dbReference>
<dbReference type="eggNOG" id="KOG0017">
    <property type="taxonomic scope" value="Eukaryota"/>
</dbReference>
<dbReference type="CDD" id="cd01647">
    <property type="entry name" value="RT_LTR"/>
    <property type="match status" value="1"/>
</dbReference>
<dbReference type="InterPro" id="IPR000477">
    <property type="entry name" value="RT_dom"/>
</dbReference>
<accession>F2Q2M1</accession>
<keyword evidence="3" id="KW-1185">Reference proteome</keyword>
<dbReference type="Pfam" id="PF00078">
    <property type="entry name" value="RVT_1"/>
    <property type="match status" value="1"/>
</dbReference>
<dbReference type="AlphaFoldDB" id="F2Q2M1"/>
<dbReference type="VEuPathDB" id="FungiDB:TEQG_08801"/>
<reference evidence="3" key="1">
    <citation type="journal article" date="2012" name="MBio">
        <title>Comparative genome analysis of Trichophyton rubrum and related dermatophytes reveals candidate genes involved in infection.</title>
        <authorList>
            <person name="Martinez D.A."/>
            <person name="Oliver B.G."/>
            <person name="Graeser Y."/>
            <person name="Goldberg J.M."/>
            <person name="Li W."/>
            <person name="Martinez-Rossi N.M."/>
            <person name="Monod M."/>
            <person name="Shelest E."/>
            <person name="Barton R.C."/>
            <person name="Birch E."/>
            <person name="Brakhage A.A."/>
            <person name="Chen Z."/>
            <person name="Gurr S.J."/>
            <person name="Heiman D."/>
            <person name="Heitman J."/>
            <person name="Kosti I."/>
            <person name="Rossi A."/>
            <person name="Saif S."/>
            <person name="Samalova M."/>
            <person name="Saunders C.W."/>
            <person name="Shea T."/>
            <person name="Summerbell R.C."/>
            <person name="Xu J."/>
            <person name="Young S."/>
            <person name="Zeng Q."/>
            <person name="Birren B.W."/>
            <person name="Cuomo C.A."/>
            <person name="White T.C."/>
        </authorList>
    </citation>
    <scope>NUCLEOTIDE SEQUENCE [LARGE SCALE GENOMIC DNA]</scope>
    <source>
        <strain evidence="3">ATCC MYA-4606 / CBS 127.97</strain>
    </source>
</reference>
<dbReference type="EMBL" id="DS995778">
    <property type="protein sequence ID" value="EGE08389.1"/>
    <property type="molecule type" value="Genomic_DNA"/>
</dbReference>
<name>F2Q2M1_TRIEC</name>
<dbReference type="InterPro" id="IPR043502">
    <property type="entry name" value="DNA/RNA_pol_sf"/>
</dbReference>
<feature type="domain" description="Reverse transcriptase" evidence="1">
    <location>
        <begin position="1"/>
        <end position="82"/>
    </location>
</feature>
<evidence type="ECO:0000313" key="3">
    <source>
        <dbReference type="Proteomes" id="UP000009169"/>
    </source>
</evidence>
<dbReference type="Proteomes" id="UP000009169">
    <property type="component" value="Unassembled WGS sequence"/>
</dbReference>
<dbReference type="InterPro" id="IPR043128">
    <property type="entry name" value="Rev_trsase/Diguanyl_cyclase"/>
</dbReference>
<sequence length="133" mass="15409">MPFGLANTPATFQAYINKIFADLLDQFCVVYLDDILIFSDTLEDYKAYLITVFEQLASMHLYIKASKCEFEKTKISFLGYIISSLGIEIEEDRISTIKEWPTPKRFIRSYAHITAPIFELTKGYKKGEKKPIF</sequence>
<evidence type="ECO:0000313" key="2">
    <source>
        <dbReference type="EMBL" id="EGE08389.1"/>
    </source>
</evidence>
<dbReference type="FunFam" id="3.30.70.270:FF:000003">
    <property type="entry name" value="Transposon Ty3-G Gag-Pol polyprotein"/>
    <property type="match status" value="1"/>
</dbReference>
<dbReference type="InterPro" id="IPR051320">
    <property type="entry name" value="Viral_Replic_Matur_Polypro"/>
</dbReference>
<evidence type="ECO:0000259" key="1">
    <source>
        <dbReference type="PROSITE" id="PS50878"/>
    </source>
</evidence>
<organism evidence="2 3">
    <name type="scientific">Trichophyton equinum (strain ATCC MYA-4606 / CBS 127.97)</name>
    <name type="common">Horse ringworm fungus</name>
    <dbReference type="NCBI Taxonomy" id="559882"/>
    <lineage>
        <taxon>Eukaryota</taxon>
        <taxon>Fungi</taxon>
        <taxon>Dikarya</taxon>
        <taxon>Ascomycota</taxon>
        <taxon>Pezizomycotina</taxon>
        <taxon>Eurotiomycetes</taxon>
        <taxon>Eurotiomycetidae</taxon>
        <taxon>Onygenales</taxon>
        <taxon>Arthrodermataceae</taxon>
        <taxon>Trichophyton</taxon>
    </lineage>
</organism>
<protein>
    <recommendedName>
        <fullName evidence="1">Reverse transcriptase domain-containing protein</fullName>
    </recommendedName>
</protein>
<dbReference type="HOGENOM" id="CLU_000384_33_7_1"/>
<dbReference type="PANTHER" id="PTHR33064:SF37">
    <property type="entry name" value="RIBONUCLEASE H"/>
    <property type="match status" value="1"/>
</dbReference>
<gene>
    <name evidence="2" type="ORF">TEQG_08801</name>
</gene>